<dbReference type="PATRIC" id="fig|1053692.7.peg.885"/>
<dbReference type="GO" id="GO:0070733">
    <property type="term" value="F:AMPylase activity"/>
    <property type="evidence" value="ECO:0007669"/>
    <property type="project" value="UniProtKB-EC"/>
</dbReference>
<dbReference type="InterPro" id="IPR007685">
    <property type="entry name" value="RelA_SpoT"/>
</dbReference>
<gene>
    <name evidence="5" type="ORF">GYY_04450</name>
</gene>
<accession>G0GZN4</accession>
<evidence type="ECO:0000313" key="5">
    <source>
        <dbReference type="EMBL" id="AEK19765.1"/>
    </source>
</evidence>
<dbReference type="PANTHER" id="PTHR41773">
    <property type="entry name" value="GTP PYROPHOSPHATASE-RELATED"/>
    <property type="match status" value="1"/>
</dbReference>
<organism evidence="6">
    <name type="scientific">Methanococcus maripaludis X1</name>
    <dbReference type="NCBI Taxonomy" id="1053692"/>
    <lineage>
        <taxon>Archaea</taxon>
        <taxon>Methanobacteriati</taxon>
        <taxon>Methanobacteriota</taxon>
        <taxon>Methanomada group</taxon>
        <taxon>Methanococci</taxon>
        <taxon>Methanococcales</taxon>
        <taxon>Methanococcaceae</taxon>
        <taxon>Methanococcus</taxon>
    </lineage>
</organism>
<comment type="catalytic activity">
    <reaction evidence="3">
        <text>L-tyrosyl-[protein] + ATP = O-(5'-adenylyl)-L-tyrosyl-[protein] + diphosphate</text>
        <dbReference type="Rhea" id="RHEA:54288"/>
        <dbReference type="Rhea" id="RHEA-COMP:10136"/>
        <dbReference type="Rhea" id="RHEA-COMP:13846"/>
        <dbReference type="ChEBI" id="CHEBI:30616"/>
        <dbReference type="ChEBI" id="CHEBI:33019"/>
        <dbReference type="ChEBI" id="CHEBI:46858"/>
        <dbReference type="ChEBI" id="CHEBI:83624"/>
        <dbReference type="EC" id="2.7.7.108"/>
    </reaction>
</comment>
<dbReference type="Proteomes" id="UP000008889">
    <property type="component" value="Chromosome"/>
</dbReference>
<evidence type="ECO:0000259" key="4">
    <source>
        <dbReference type="SMART" id="SM00954"/>
    </source>
</evidence>
<evidence type="ECO:0000256" key="2">
    <source>
        <dbReference type="ARBA" id="ARBA00047518"/>
    </source>
</evidence>
<dbReference type="SMART" id="SM00954">
    <property type="entry name" value="RelA_SpoT"/>
    <property type="match status" value="1"/>
</dbReference>
<dbReference type="InterPro" id="IPR043519">
    <property type="entry name" value="NT_sf"/>
</dbReference>
<dbReference type="Pfam" id="PF04607">
    <property type="entry name" value="RelA_SpoT"/>
    <property type="match status" value="1"/>
</dbReference>
<reference evidence="5 6" key="1">
    <citation type="journal article" date="2011" name="J. Bacteriol.">
        <title>Complete Genome Sequence of a Nonculturable Methanococcus maripaludis Strain Extracted in a Metagenomic Survey of Petroleum Reservoir Fluids.</title>
        <authorList>
            <person name="Wang X."/>
            <person name="Greenfield P."/>
            <person name="Li D."/>
            <person name="Hendry P."/>
            <person name="Volk H."/>
            <person name="Sutherland T.D."/>
        </authorList>
    </citation>
    <scope>NUCLEOTIDE SEQUENCE [LARGE SCALE GENOMIC DNA]</scope>
    <source>
        <strain evidence="5 6">X1</strain>
    </source>
</reference>
<feature type="domain" description="RelA/SpoT" evidence="4">
    <location>
        <begin position="48"/>
        <end position="177"/>
    </location>
</feature>
<proteinExistence type="predicted"/>
<name>G0GZN4_METMI</name>
<dbReference type="EC" id="2.7.7.108" evidence="1"/>
<dbReference type="SUPFAM" id="SSF81301">
    <property type="entry name" value="Nucleotidyltransferase"/>
    <property type="match status" value="1"/>
</dbReference>
<sequence>MNEKQFIEKYQADLPIYKAWGDYVKNRICNKIKDTDDIDTFLKINCEPRVKDLDSIVQKAFYRDKPYTDPYNQITDKVGLRFVVLLGSDIKKVGKIIENIEEWDARKDRDFEEERDHKPNVFDYQSVHYVVKNKKPIQQGDCEIPAGTPCEIQIRTLMQHSYSEVTHDKLYKKTHPNSKLYRNVAKCMALIEVVDDLYMEVDEIVSKKETFYKGYLDKLKSKYVTLLNSDNSENHEQNYSEKLNMYILEELDELISEIPVDDVVNSTNQYGDYINRSYLSNKLYQQPTTLLIYYIIDADRRSMFTKLKNLWPLSERQLESFSHDLSKY</sequence>
<dbReference type="GO" id="GO:0015969">
    <property type="term" value="P:guanosine tetraphosphate metabolic process"/>
    <property type="evidence" value="ECO:0007669"/>
    <property type="project" value="InterPro"/>
</dbReference>
<dbReference type="KEGG" id="mmd:GYY_04450"/>
<dbReference type="PANTHER" id="PTHR41773:SF1">
    <property type="entry name" value="RELA_SPOT DOMAIN-CONTAINING PROTEIN"/>
    <property type="match status" value="1"/>
</dbReference>
<evidence type="ECO:0000313" key="6">
    <source>
        <dbReference type="Proteomes" id="UP000008889"/>
    </source>
</evidence>
<comment type="catalytic activity">
    <reaction evidence="2">
        <text>O-(5'-adenylyl)-L-tyrosyl-[protein] + ATP = O-[5'-(adenylyl-(5'-&gt;3')-adenylyl)]-L-tyrosyl-[protein] + diphosphate</text>
        <dbReference type="Rhea" id="RHEA:66528"/>
        <dbReference type="Rhea" id="RHEA-COMP:13846"/>
        <dbReference type="Rhea" id="RHEA-COMP:17046"/>
        <dbReference type="ChEBI" id="CHEBI:30616"/>
        <dbReference type="ChEBI" id="CHEBI:33019"/>
        <dbReference type="ChEBI" id="CHEBI:83624"/>
        <dbReference type="ChEBI" id="CHEBI:167160"/>
    </reaction>
</comment>
<evidence type="ECO:0000256" key="1">
    <source>
        <dbReference type="ARBA" id="ARBA00034531"/>
    </source>
</evidence>
<evidence type="ECO:0000256" key="3">
    <source>
        <dbReference type="ARBA" id="ARBA00048696"/>
    </source>
</evidence>
<dbReference type="GeneID" id="10982312"/>
<protein>
    <recommendedName>
        <fullName evidence="1">protein adenylyltransferase</fullName>
        <ecNumber evidence="1">2.7.7.108</ecNumber>
    </recommendedName>
</protein>
<dbReference type="RefSeq" id="WP_013999223.1">
    <property type="nucleotide sequence ID" value="NC_015847.1"/>
</dbReference>
<dbReference type="CDD" id="cd05399">
    <property type="entry name" value="NT_Rel-Spo_like"/>
    <property type="match status" value="1"/>
</dbReference>
<dbReference type="HOGENOM" id="CLU_844538_0_0_2"/>
<dbReference type="Gene3D" id="3.30.460.10">
    <property type="entry name" value="Beta Polymerase, domain 2"/>
    <property type="match status" value="1"/>
</dbReference>
<dbReference type="EMBL" id="CP002913">
    <property type="protein sequence ID" value="AEK19765.1"/>
    <property type="molecule type" value="Genomic_DNA"/>
</dbReference>
<dbReference type="AlphaFoldDB" id="G0GZN4"/>